<evidence type="ECO:0000313" key="1">
    <source>
        <dbReference type="EMBL" id="EHG24459.1"/>
    </source>
</evidence>
<comment type="caution">
    <text evidence="1">The sequence shown here is derived from an EMBL/GenBank/DDBJ whole genome shotgun (WGS) entry which is preliminary data.</text>
</comment>
<reference evidence="1 2" key="1">
    <citation type="submission" date="2011-08" db="EMBL/GenBank/DDBJ databases">
        <title>The Genome Sequence of Selenomonas noxia F0398.</title>
        <authorList>
            <consortium name="The Broad Institute Genome Sequencing Platform"/>
            <person name="Earl A."/>
            <person name="Ward D."/>
            <person name="Feldgarden M."/>
            <person name="Gevers D."/>
            <person name="Izard J."/>
            <person name="Ganesan A."/>
            <person name="Blanton J.M."/>
            <person name="Baranova O.V."/>
            <person name="Tanner A.C."/>
            <person name="Dewhirst F.E."/>
            <person name="Young S.K."/>
            <person name="Zeng Q."/>
            <person name="Gargeya S."/>
            <person name="Fitzgerald M."/>
            <person name="Haas B."/>
            <person name="Abouelleil A."/>
            <person name="Alvarado L."/>
            <person name="Arachchi H.M."/>
            <person name="Berlin A."/>
            <person name="Brown A."/>
            <person name="Chapman S.B."/>
            <person name="Chen Z."/>
            <person name="Dunbar C."/>
            <person name="Freedman E."/>
            <person name="Gearin G."/>
            <person name="Gellesch M."/>
            <person name="Goldberg J."/>
            <person name="Griggs A."/>
            <person name="Gujja S."/>
            <person name="Heiman D."/>
            <person name="Howarth C."/>
            <person name="Larson L."/>
            <person name="Lui A."/>
            <person name="MacDonald P.J.P."/>
            <person name="Montmayeur A."/>
            <person name="Murphy C."/>
            <person name="Neiman D."/>
            <person name="Pearson M."/>
            <person name="Priest M."/>
            <person name="Roberts A."/>
            <person name="Saif S."/>
            <person name="Shea T."/>
            <person name="Shenoy N."/>
            <person name="Sisk P."/>
            <person name="Stolte C."/>
            <person name="Sykes S."/>
            <person name="Wortman J."/>
            <person name="Nusbaum C."/>
            <person name="Birren B."/>
        </authorList>
    </citation>
    <scope>NUCLEOTIDE SEQUENCE [LARGE SCALE GENOMIC DNA]</scope>
    <source>
        <strain evidence="1 2">F0398</strain>
    </source>
</reference>
<sequence length="199" mass="23514">MNENERYMRSVAVRDVPWHRLTTPYGRASEFPRFFAILETMRDRAAADEALYELTIHTEHQSTLWHATPFAMIFLTRIFRRALEEQERNATARDIAAQLLEHFLLIAECVHDGSEMAHADPLPYFSDLLREEYLWSKVYDEDADERRWEDDDVFPDDLFYSFYYYSYQALLSCRSVLGQAEGSPLGARAAQLEEMLRRR</sequence>
<keyword evidence="2" id="KW-1185">Reference proteome</keyword>
<protein>
    <submittedName>
        <fullName evidence="1">Uncharacterized protein</fullName>
    </submittedName>
</protein>
<name>A0ABN0DPC6_9FIRM</name>
<dbReference type="RefSeq" id="WP_006696567.1">
    <property type="nucleotide sequence ID" value="NZ_JH376859.1"/>
</dbReference>
<organism evidence="1 2">
    <name type="scientific">Selenomonas noxia F0398</name>
    <dbReference type="NCBI Taxonomy" id="702437"/>
    <lineage>
        <taxon>Bacteria</taxon>
        <taxon>Bacillati</taxon>
        <taxon>Bacillota</taxon>
        <taxon>Negativicutes</taxon>
        <taxon>Selenomonadales</taxon>
        <taxon>Selenomonadaceae</taxon>
        <taxon>Selenomonas</taxon>
    </lineage>
</organism>
<gene>
    <name evidence="1" type="ORF">HMPREF9432_01309</name>
</gene>
<dbReference type="Proteomes" id="UP000003175">
    <property type="component" value="Unassembled WGS sequence"/>
</dbReference>
<proteinExistence type="predicted"/>
<accession>A0ABN0DPC6</accession>
<dbReference type="EMBL" id="ADGH01000012">
    <property type="protein sequence ID" value="EHG24459.1"/>
    <property type="molecule type" value="Genomic_DNA"/>
</dbReference>
<evidence type="ECO:0000313" key="2">
    <source>
        <dbReference type="Proteomes" id="UP000003175"/>
    </source>
</evidence>